<feature type="transmembrane region" description="Helical" evidence="8">
    <location>
        <begin position="89"/>
        <end position="110"/>
    </location>
</feature>
<evidence type="ECO:0000256" key="5">
    <source>
        <dbReference type="ARBA" id="ARBA00022692"/>
    </source>
</evidence>
<dbReference type="Pfam" id="PF01594">
    <property type="entry name" value="AI-2E_transport"/>
    <property type="match status" value="1"/>
</dbReference>
<organism evidence="9 10">
    <name type="scientific">Rhodoglobus aureus</name>
    <dbReference type="NCBI Taxonomy" id="191497"/>
    <lineage>
        <taxon>Bacteria</taxon>
        <taxon>Bacillati</taxon>
        <taxon>Actinomycetota</taxon>
        <taxon>Actinomycetes</taxon>
        <taxon>Micrococcales</taxon>
        <taxon>Microbacteriaceae</taxon>
        <taxon>Rhodoglobus</taxon>
    </lineage>
</organism>
<evidence type="ECO:0000256" key="6">
    <source>
        <dbReference type="ARBA" id="ARBA00022989"/>
    </source>
</evidence>
<dbReference type="RefSeq" id="WP_343922211.1">
    <property type="nucleotide sequence ID" value="NZ_BAAAKW010000002.1"/>
</dbReference>
<dbReference type="EMBL" id="BAAAKW010000002">
    <property type="protein sequence ID" value="GAA1205763.1"/>
    <property type="molecule type" value="Genomic_DNA"/>
</dbReference>
<accession>A0ABP4G645</accession>
<evidence type="ECO:0000256" key="8">
    <source>
        <dbReference type="SAM" id="Phobius"/>
    </source>
</evidence>
<comment type="similarity">
    <text evidence="2">Belongs to the autoinducer-2 exporter (AI-2E) (TC 2.A.86) family.</text>
</comment>
<dbReference type="InterPro" id="IPR002549">
    <property type="entry name" value="AI-2E-like"/>
</dbReference>
<feature type="transmembrane region" description="Helical" evidence="8">
    <location>
        <begin position="60"/>
        <end position="77"/>
    </location>
</feature>
<protein>
    <submittedName>
        <fullName evidence="9">AI-2E family transporter</fullName>
    </submittedName>
</protein>
<proteinExistence type="inferred from homology"/>
<keyword evidence="5 8" id="KW-0812">Transmembrane</keyword>
<gene>
    <name evidence="9" type="ORF">GCM10009655_00990</name>
</gene>
<keyword evidence="7 8" id="KW-0472">Membrane</keyword>
<comment type="subcellular location">
    <subcellularLocation>
        <location evidence="1">Cell membrane</location>
        <topology evidence="1">Multi-pass membrane protein</topology>
    </subcellularLocation>
</comment>
<dbReference type="PANTHER" id="PTHR21716:SF53">
    <property type="entry name" value="PERMEASE PERM-RELATED"/>
    <property type="match status" value="1"/>
</dbReference>
<feature type="transmembrane region" description="Helical" evidence="8">
    <location>
        <begin position="289"/>
        <end position="310"/>
    </location>
</feature>
<sequence length="388" mass="41082">MLFGRRTQPTSRGESRAISAESAAVPKALSIAAAFSWRLLVVLGLIAVLIYLIITLKYIVIPFLVAILIGALLVPLVQFLERRRWPKWLAVTVTLIGFFAVVSGLVVVVVSQVRLGLPSLQQQSIAAFQSFRSFLSDSPLQLSDQDIDGYLQELTAVIQRDSEALVSGVLSVGSTAGHVLTGALLSVFATIFVLIDGKRIWVWAVSLFPRRARPAVDGSGQAGWLTLTTFVKVQIFVAAVDALGIGAGAWILGLFYGGFPLVIPIAVAVFLGSFIPVVGALITGVLAIFIALVFLGPIPAVIMLGIVLLVQQLEGHILQPLIMGTAVKIHPLAVVFAVAAGSFIAGIPGALFAVPLVAVVNVMTKYVAAGDWRTNPHPTLNDVLGDGK</sequence>
<evidence type="ECO:0000256" key="7">
    <source>
        <dbReference type="ARBA" id="ARBA00023136"/>
    </source>
</evidence>
<name>A0ABP4G645_9MICO</name>
<feature type="transmembrane region" description="Helical" evidence="8">
    <location>
        <begin position="262"/>
        <end position="282"/>
    </location>
</feature>
<feature type="transmembrane region" description="Helical" evidence="8">
    <location>
        <begin position="235"/>
        <end position="256"/>
    </location>
</feature>
<evidence type="ECO:0000256" key="2">
    <source>
        <dbReference type="ARBA" id="ARBA00009773"/>
    </source>
</evidence>
<evidence type="ECO:0000256" key="1">
    <source>
        <dbReference type="ARBA" id="ARBA00004651"/>
    </source>
</evidence>
<comment type="caution">
    <text evidence="9">The sequence shown here is derived from an EMBL/GenBank/DDBJ whole genome shotgun (WGS) entry which is preliminary data.</text>
</comment>
<dbReference type="Proteomes" id="UP001500943">
    <property type="component" value="Unassembled WGS sequence"/>
</dbReference>
<keyword evidence="10" id="KW-1185">Reference proteome</keyword>
<dbReference type="PANTHER" id="PTHR21716">
    <property type="entry name" value="TRANSMEMBRANE PROTEIN"/>
    <property type="match status" value="1"/>
</dbReference>
<feature type="transmembrane region" description="Helical" evidence="8">
    <location>
        <begin position="175"/>
        <end position="195"/>
    </location>
</feature>
<evidence type="ECO:0000313" key="9">
    <source>
        <dbReference type="EMBL" id="GAA1205763.1"/>
    </source>
</evidence>
<evidence type="ECO:0000256" key="4">
    <source>
        <dbReference type="ARBA" id="ARBA00022475"/>
    </source>
</evidence>
<evidence type="ECO:0000313" key="10">
    <source>
        <dbReference type="Proteomes" id="UP001500943"/>
    </source>
</evidence>
<evidence type="ECO:0000256" key="3">
    <source>
        <dbReference type="ARBA" id="ARBA00022448"/>
    </source>
</evidence>
<reference evidence="10" key="1">
    <citation type="journal article" date="2019" name="Int. J. Syst. Evol. Microbiol.">
        <title>The Global Catalogue of Microorganisms (GCM) 10K type strain sequencing project: providing services to taxonomists for standard genome sequencing and annotation.</title>
        <authorList>
            <consortium name="The Broad Institute Genomics Platform"/>
            <consortium name="The Broad Institute Genome Sequencing Center for Infectious Disease"/>
            <person name="Wu L."/>
            <person name="Ma J."/>
        </authorList>
    </citation>
    <scope>NUCLEOTIDE SEQUENCE [LARGE SCALE GENOMIC DNA]</scope>
    <source>
        <strain evidence="10">JCM 12762</strain>
    </source>
</reference>
<feature type="transmembrane region" description="Helical" evidence="8">
    <location>
        <begin position="330"/>
        <end position="363"/>
    </location>
</feature>
<keyword evidence="4" id="KW-1003">Cell membrane</keyword>
<keyword evidence="6 8" id="KW-1133">Transmembrane helix</keyword>
<keyword evidence="3" id="KW-0813">Transport</keyword>
<feature type="transmembrane region" description="Helical" evidence="8">
    <location>
        <begin position="35"/>
        <end position="54"/>
    </location>
</feature>